<accession>W9RHU6</accession>
<dbReference type="Proteomes" id="UP000030645">
    <property type="component" value="Unassembled WGS sequence"/>
</dbReference>
<evidence type="ECO:0000313" key="2">
    <source>
        <dbReference type="EMBL" id="EXB93285.1"/>
    </source>
</evidence>
<gene>
    <name evidence="2" type="ORF">L484_015272</name>
</gene>
<proteinExistence type="predicted"/>
<name>W9RHU6_9ROSA</name>
<protein>
    <submittedName>
        <fullName evidence="2">Uncharacterized protein</fullName>
    </submittedName>
</protein>
<evidence type="ECO:0000313" key="3">
    <source>
        <dbReference type="Proteomes" id="UP000030645"/>
    </source>
</evidence>
<sequence length="87" mass="9103">MGKLVARLELEPQGQAELGLREDSHRNDRTHGGLRDRDVGITSLGAGPETRTDPLLRLGTELYGINNLGRTGGALAPVCSAAAPKSG</sequence>
<feature type="compositionally biased region" description="Basic and acidic residues" evidence="1">
    <location>
        <begin position="19"/>
        <end position="39"/>
    </location>
</feature>
<evidence type="ECO:0000256" key="1">
    <source>
        <dbReference type="SAM" id="MobiDB-lite"/>
    </source>
</evidence>
<feature type="region of interest" description="Disordered" evidence="1">
    <location>
        <begin position="13"/>
        <end position="52"/>
    </location>
</feature>
<dbReference type="AlphaFoldDB" id="W9RHU6"/>
<reference evidence="3" key="1">
    <citation type="submission" date="2013-01" db="EMBL/GenBank/DDBJ databases">
        <title>Draft Genome Sequence of a Mulberry Tree, Morus notabilis C.K. Schneid.</title>
        <authorList>
            <person name="He N."/>
            <person name="Zhao S."/>
        </authorList>
    </citation>
    <scope>NUCLEOTIDE SEQUENCE</scope>
</reference>
<keyword evidence="3" id="KW-1185">Reference proteome</keyword>
<organism evidence="2 3">
    <name type="scientific">Morus notabilis</name>
    <dbReference type="NCBI Taxonomy" id="981085"/>
    <lineage>
        <taxon>Eukaryota</taxon>
        <taxon>Viridiplantae</taxon>
        <taxon>Streptophyta</taxon>
        <taxon>Embryophyta</taxon>
        <taxon>Tracheophyta</taxon>
        <taxon>Spermatophyta</taxon>
        <taxon>Magnoliopsida</taxon>
        <taxon>eudicotyledons</taxon>
        <taxon>Gunneridae</taxon>
        <taxon>Pentapetalae</taxon>
        <taxon>rosids</taxon>
        <taxon>fabids</taxon>
        <taxon>Rosales</taxon>
        <taxon>Moraceae</taxon>
        <taxon>Moreae</taxon>
        <taxon>Morus</taxon>
    </lineage>
</organism>
<dbReference type="EMBL" id="KE345064">
    <property type="protein sequence ID" value="EXB93285.1"/>
    <property type="molecule type" value="Genomic_DNA"/>
</dbReference>